<evidence type="ECO:0000313" key="3">
    <source>
        <dbReference type="EMBL" id="MBO1318075.1"/>
    </source>
</evidence>
<dbReference type="RefSeq" id="WP_207857658.1">
    <property type="nucleotide sequence ID" value="NZ_JAFREP010000004.1"/>
</dbReference>
<feature type="transmembrane region" description="Helical" evidence="1">
    <location>
        <begin position="160"/>
        <end position="182"/>
    </location>
</feature>
<feature type="transmembrane region" description="Helical" evidence="1">
    <location>
        <begin position="273"/>
        <end position="291"/>
    </location>
</feature>
<comment type="caution">
    <text evidence="3">The sequence shown here is derived from an EMBL/GenBank/DDBJ whole genome shotgun (WGS) entry which is preliminary data.</text>
</comment>
<dbReference type="Proteomes" id="UP000664417">
    <property type="component" value="Unassembled WGS sequence"/>
</dbReference>
<feature type="transmembrane region" description="Helical" evidence="1">
    <location>
        <begin position="303"/>
        <end position="321"/>
    </location>
</feature>
<feature type="transmembrane region" description="Helical" evidence="1">
    <location>
        <begin position="223"/>
        <end position="244"/>
    </location>
</feature>
<keyword evidence="3" id="KW-0418">Kinase</keyword>
<feature type="transmembrane region" description="Helical" evidence="1">
    <location>
        <begin position="189"/>
        <end position="211"/>
    </location>
</feature>
<evidence type="ECO:0000313" key="4">
    <source>
        <dbReference type="Proteomes" id="UP000664417"/>
    </source>
</evidence>
<dbReference type="AlphaFoldDB" id="A0A8J7Q2H4"/>
<keyword evidence="1" id="KW-0812">Transmembrane</keyword>
<dbReference type="Pfam" id="PF06580">
    <property type="entry name" value="His_kinase"/>
    <property type="match status" value="1"/>
</dbReference>
<dbReference type="GO" id="GO:0016020">
    <property type="term" value="C:membrane"/>
    <property type="evidence" value="ECO:0007669"/>
    <property type="project" value="InterPro"/>
</dbReference>
<evidence type="ECO:0000256" key="1">
    <source>
        <dbReference type="SAM" id="Phobius"/>
    </source>
</evidence>
<feature type="transmembrane region" description="Helical" evidence="1">
    <location>
        <begin position="251"/>
        <end position="267"/>
    </location>
</feature>
<dbReference type="InterPro" id="IPR010559">
    <property type="entry name" value="Sig_transdc_His_kin_internal"/>
</dbReference>
<keyword evidence="1" id="KW-1133">Transmembrane helix</keyword>
<feature type="domain" description="Signal transduction histidine kinase internal region" evidence="2">
    <location>
        <begin position="366"/>
        <end position="435"/>
    </location>
</feature>
<proteinExistence type="predicted"/>
<name>A0A8J7Q2H4_9BACT</name>
<evidence type="ECO:0000259" key="2">
    <source>
        <dbReference type="Pfam" id="PF06580"/>
    </source>
</evidence>
<organism evidence="3 4">
    <name type="scientific">Acanthopleuribacter pedis</name>
    <dbReference type="NCBI Taxonomy" id="442870"/>
    <lineage>
        <taxon>Bacteria</taxon>
        <taxon>Pseudomonadati</taxon>
        <taxon>Acidobacteriota</taxon>
        <taxon>Holophagae</taxon>
        <taxon>Acanthopleuribacterales</taxon>
        <taxon>Acanthopleuribacteraceae</taxon>
        <taxon>Acanthopleuribacter</taxon>
    </lineage>
</organism>
<keyword evidence="3" id="KW-0808">Transferase</keyword>
<gene>
    <name evidence="3" type="ORF">J3U88_06335</name>
</gene>
<dbReference type="GO" id="GO:0000155">
    <property type="term" value="F:phosphorelay sensor kinase activity"/>
    <property type="evidence" value="ECO:0007669"/>
    <property type="project" value="InterPro"/>
</dbReference>
<accession>A0A8J7Q2H4</accession>
<dbReference type="PANTHER" id="PTHR34220">
    <property type="entry name" value="SENSOR HISTIDINE KINASE YPDA"/>
    <property type="match status" value="1"/>
</dbReference>
<keyword evidence="4" id="KW-1185">Reference proteome</keyword>
<dbReference type="InterPro" id="IPR050640">
    <property type="entry name" value="Bact_2-comp_sensor_kinase"/>
</dbReference>
<protein>
    <submittedName>
        <fullName evidence="3">Histidine kinase</fullName>
    </submittedName>
</protein>
<sequence length="553" mass="62458">MFWLCLLTWFAVPPFGVIEQRTTTAPPASLAAPPPDWASWSHDLPRTSATWVWGCRIAVGEAETTPVEPLGVYLSLLGAYEVYWDGVLIARNGLPGNDRRGEQPGRLRYTFVVPPHLLTPGEHFLSAKISSFHAPPGKQFLDFDAGDSRRLARADVPQTVFYMSLLSGSLPAALLFLGLFVWVERRWEYLIFSGIALLFPILLLLEFSKFLINYTYDWHFTRLQAIVVVTLALAWLLPLFFTLLYRLRLSPRYYGGFIAATLFIAWIEPYYDAKGTIAVILALIASLVLSFKGMKRRMVGARVMALGLATVLVSFILANSVFHDNTFFLSLLGLIITVMGLLIHRFRAKNEEVLQARLQAEQLKGELLRKQIHPHFLMNSLTTAMEYMEENPRQGVVMVDALSAAFRLMLDLCDREVVTVAQEIELCQAHLATMNFVTDRAMRLETQNLDPSRPMPPGVFLTLLENAITHGRYDVARPFVSVRREPLNGSARYHVVSLLKNGTASPRIGTGTRYIEARLRQVFGEGWHLETAVSDQTWTTLLEVPEDVKHPRR</sequence>
<feature type="transmembrane region" description="Helical" evidence="1">
    <location>
        <begin position="327"/>
        <end position="344"/>
    </location>
</feature>
<dbReference type="PANTHER" id="PTHR34220:SF7">
    <property type="entry name" value="SENSOR HISTIDINE KINASE YPDA"/>
    <property type="match status" value="1"/>
</dbReference>
<reference evidence="3" key="1">
    <citation type="submission" date="2021-03" db="EMBL/GenBank/DDBJ databases">
        <authorList>
            <person name="Wang G."/>
        </authorList>
    </citation>
    <scope>NUCLEOTIDE SEQUENCE</scope>
    <source>
        <strain evidence="3">KCTC 12899</strain>
    </source>
</reference>
<dbReference type="EMBL" id="JAFREP010000004">
    <property type="protein sequence ID" value="MBO1318075.1"/>
    <property type="molecule type" value="Genomic_DNA"/>
</dbReference>
<keyword evidence="1" id="KW-0472">Membrane</keyword>